<protein>
    <submittedName>
        <fullName evidence="2">Uncharacterized protein</fullName>
    </submittedName>
</protein>
<organism evidence="2 3">
    <name type="scientific">Plakobranchus ocellatus</name>
    <dbReference type="NCBI Taxonomy" id="259542"/>
    <lineage>
        <taxon>Eukaryota</taxon>
        <taxon>Metazoa</taxon>
        <taxon>Spiralia</taxon>
        <taxon>Lophotrochozoa</taxon>
        <taxon>Mollusca</taxon>
        <taxon>Gastropoda</taxon>
        <taxon>Heterobranchia</taxon>
        <taxon>Euthyneura</taxon>
        <taxon>Panpulmonata</taxon>
        <taxon>Sacoglossa</taxon>
        <taxon>Placobranchoidea</taxon>
        <taxon>Plakobranchidae</taxon>
        <taxon>Plakobranchus</taxon>
    </lineage>
</organism>
<feature type="region of interest" description="Disordered" evidence="1">
    <location>
        <begin position="34"/>
        <end position="74"/>
    </location>
</feature>
<gene>
    <name evidence="2" type="ORF">PoB_004727200</name>
</gene>
<dbReference type="EMBL" id="BLXT01005191">
    <property type="protein sequence ID" value="GFO20767.1"/>
    <property type="molecule type" value="Genomic_DNA"/>
</dbReference>
<reference evidence="2 3" key="1">
    <citation type="journal article" date="2021" name="Elife">
        <title>Chloroplast acquisition without the gene transfer in kleptoplastic sea slugs, Plakobranchus ocellatus.</title>
        <authorList>
            <person name="Maeda T."/>
            <person name="Takahashi S."/>
            <person name="Yoshida T."/>
            <person name="Shimamura S."/>
            <person name="Takaki Y."/>
            <person name="Nagai Y."/>
            <person name="Toyoda A."/>
            <person name="Suzuki Y."/>
            <person name="Arimoto A."/>
            <person name="Ishii H."/>
            <person name="Satoh N."/>
            <person name="Nishiyama T."/>
            <person name="Hasebe M."/>
            <person name="Maruyama T."/>
            <person name="Minagawa J."/>
            <person name="Obokata J."/>
            <person name="Shigenobu S."/>
        </authorList>
    </citation>
    <scope>NUCLEOTIDE SEQUENCE [LARGE SCALE GENOMIC DNA]</scope>
</reference>
<comment type="caution">
    <text evidence="2">The sequence shown here is derived from an EMBL/GenBank/DDBJ whole genome shotgun (WGS) entry which is preliminary data.</text>
</comment>
<accession>A0AAV4BN35</accession>
<sequence length="74" mass="8126">MSEMRCLNRAVEWTRKDKIKDEVIRDKVNATSFSPTYQGAADRVVQTPDTDGSKPTSPSGLQLPASRGESQKSA</sequence>
<proteinExistence type="predicted"/>
<dbReference type="AlphaFoldDB" id="A0AAV4BN35"/>
<evidence type="ECO:0000313" key="2">
    <source>
        <dbReference type="EMBL" id="GFO20767.1"/>
    </source>
</evidence>
<keyword evidence="3" id="KW-1185">Reference proteome</keyword>
<feature type="compositionally biased region" description="Polar residues" evidence="1">
    <location>
        <begin position="47"/>
        <end position="60"/>
    </location>
</feature>
<name>A0AAV4BN35_9GAST</name>
<dbReference type="Proteomes" id="UP000735302">
    <property type="component" value="Unassembled WGS sequence"/>
</dbReference>
<evidence type="ECO:0000313" key="3">
    <source>
        <dbReference type="Proteomes" id="UP000735302"/>
    </source>
</evidence>
<evidence type="ECO:0000256" key="1">
    <source>
        <dbReference type="SAM" id="MobiDB-lite"/>
    </source>
</evidence>